<comment type="caution">
    <text evidence="3">The sequence shown here is derived from an EMBL/GenBank/DDBJ whole genome shotgun (WGS) entry which is preliminary data.</text>
</comment>
<evidence type="ECO:0000256" key="2">
    <source>
        <dbReference type="SAM" id="Phobius"/>
    </source>
</evidence>
<dbReference type="Proteomes" id="UP001150062">
    <property type="component" value="Unassembled WGS sequence"/>
</dbReference>
<evidence type="ECO:0000313" key="4">
    <source>
        <dbReference type="Proteomes" id="UP001150062"/>
    </source>
</evidence>
<name>A0ABQ8ZA04_9EUKA</name>
<dbReference type="EMBL" id="JAOAOG010000028">
    <property type="protein sequence ID" value="KAJ6253711.1"/>
    <property type="molecule type" value="Genomic_DNA"/>
</dbReference>
<feature type="compositionally biased region" description="Basic residues" evidence="1">
    <location>
        <begin position="1071"/>
        <end position="1085"/>
    </location>
</feature>
<dbReference type="PANTHER" id="PTHR37516:SF1">
    <property type="entry name" value="SCA1 COMPLEX SCAFFOLD PROTEIN SCAA"/>
    <property type="match status" value="1"/>
</dbReference>
<gene>
    <name evidence="3" type="ORF">M0813_13126</name>
</gene>
<proteinExistence type="predicted"/>
<reference evidence="3" key="1">
    <citation type="submission" date="2022-08" db="EMBL/GenBank/DDBJ databases">
        <title>Novel sulfate-reducing endosymbionts in the free-living metamonad Anaeramoeba.</title>
        <authorList>
            <person name="Jerlstrom-Hultqvist J."/>
            <person name="Cepicka I."/>
            <person name="Gallot-Lavallee L."/>
            <person name="Salas-Leiva D."/>
            <person name="Curtis B.A."/>
            <person name="Zahonova K."/>
            <person name="Pipaliya S."/>
            <person name="Dacks J."/>
            <person name="Roger A.J."/>
        </authorList>
    </citation>
    <scope>NUCLEOTIDE SEQUENCE</scope>
    <source>
        <strain evidence="3">Schooner1</strain>
    </source>
</reference>
<keyword evidence="2" id="KW-0472">Membrane</keyword>
<dbReference type="InterPro" id="IPR037474">
    <property type="entry name" value="ScaA"/>
</dbReference>
<feature type="compositionally biased region" description="Basic and acidic residues" evidence="1">
    <location>
        <begin position="1013"/>
        <end position="1039"/>
    </location>
</feature>
<feature type="compositionally biased region" description="Basic and acidic residues" evidence="1">
    <location>
        <begin position="1056"/>
        <end position="1070"/>
    </location>
</feature>
<feature type="compositionally biased region" description="Basic residues" evidence="1">
    <location>
        <begin position="1040"/>
        <end position="1055"/>
    </location>
</feature>
<evidence type="ECO:0000256" key="1">
    <source>
        <dbReference type="SAM" id="MobiDB-lite"/>
    </source>
</evidence>
<keyword evidence="4" id="KW-1185">Reference proteome</keyword>
<evidence type="ECO:0000313" key="3">
    <source>
        <dbReference type="EMBL" id="KAJ6253711.1"/>
    </source>
</evidence>
<protein>
    <submittedName>
        <fullName evidence="3">Sca1 complex scaffold protein scaa</fullName>
    </submittedName>
</protein>
<organism evidence="3 4">
    <name type="scientific">Anaeramoeba flamelloides</name>
    <dbReference type="NCBI Taxonomy" id="1746091"/>
    <lineage>
        <taxon>Eukaryota</taxon>
        <taxon>Metamonada</taxon>
        <taxon>Anaeramoebidae</taxon>
        <taxon>Anaeramoeba</taxon>
    </lineage>
</organism>
<feature type="transmembrane region" description="Helical" evidence="2">
    <location>
        <begin position="1322"/>
        <end position="1341"/>
    </location>
</feature>
<sequence>MSKKNQEKTKSTFTKEFLGFRGPYEGPLVNLNSEITTTKLENKYSKDIPVFIDTQGHLYDLYYCPIEQSENSTKFRKGKLPKIEELSIITNEELQTRSERTNLYSQVICKDPKEILPFPDPDDYDTFEQFEEASLKWEEQIEESFGLLQLPELLGGNFYRLKDTTKKFFSDTDGKTETETDLVTENDLITEYDVEIEEDDDENESIPEMKLDEDKPILKMNEEFQIYKMLQNNKNEKIKIPKDEFSVDLKKVLLGSDPWDTSLLPSEPKPNYYKTFGEYERACRRWSQIVVEQLKDMPMHARQLEKQALLKPYKKKIKKTKKKQFNDFVRNYSTWRENIIYNAESQQKHLLNNKAFSITNSYLINPLVKKLIKKENDNNKNKNKYNTMEITPIKKREKNSTEGTWNLLNEETKDQIQSVFAKFSSKISTNEKLYESSQSPLLGRLKPFKVRSNTKSISPKITENLSVFRYERIDVKKEIEQQRYICPNKIEDIKIMFDIPKYDSQKPIPFKNLKTRENYKEYEEKIQFQDFSFRFKKFYSRHNYHRYPPSYNQQIMKKIEKILQKKKINIKKIKQLLMYQQFYDEFKTLFEKKKPMRKYRKTLINSINSNNFHELTTIFEETANQFVHTNLSFYITKIIYSKKATKILQKIIEKKNLKCLYYIVYSLQYFNVIPMSIFPVFEEMKYLIHQIFPEFKYYDELIENLHLYYYLQVILIEYSDGNYRINDDFQNLIKDKLNEISNGLIDLFKKEPEILDKIIFKGIALRSSKVSMYFLFLLIRIFKINSELILPNSNDELAIIDQFELLGLSKFIHSQNAAKVILKLFQKDEFIKNFAKGYSMDFDLLIGQLFAHSSMLEFVDFPNNSVLQGGMMNEINSYLKKEKIFDEYEYEDDNELISNNFKNKGLLTQNNIFRHPPSITILVSNYFNFIYKKLPNNKKLIDLSESIILSEKLYNEIIAKLKKNIKKHSPSLVLIASFLSQMVKCLVKMNLIIGTHQINTKNMNKNKRKDRKEKKENEKLGNFEALKRPQSNEEKVKSEHHNKKDRRKGKGKGKGKGKESEIENKSDKARQNTKSKKKRHRRRMFRSLSLKRGQLQTILNDKSKDNASHLKSFYLNESIPNKDKGKGNDYIMSKENDSLKVNQIVIKQNKILQILNLINDAPEDAFELKRFLIKILMYLLRVRSIFMEVYQNGLIFENLIKLCTEIRDFKLNKTTWKLFYQLILYHSETIPFLLDNQLLKQFVDLLTISSGIGVINQLYYLNKIFNMPQIEKTKFLGDERYQYKRNYEANPLKSYLKDSRAICSFFESNLHHTKFSRLFKSYIITFAGAPFFNLAQIYYTIMDLKYCSKLKNEFKSSQEYKEALDWFSQNRVISNLTNELKNKKKKRKRQKSLFKF</sequence>
<dbReference type="PANTHER" id="PTHR37516">
    <property type="entry name" value="SCA1 COMPLEX SCAFFOLD PROTEIN SCAA"/>
    <property type="match status" value="1"/>
</dbReference>
<keyword evidence="2" id="KW-1133">Transmembrane helix</keyword>
<accession>A0ABQ8ZA04</accession>
<keyword evidence="2" id="KW-0812">Transmembrane</keyword>
<feature type="region of interest" description="Disordered" evidence="1">
    <location>
        <begin position="1002"/>
        <end position="1090"/>
    </location>
</feature>